<keyword evidence="2" id="KW-1185">Reference proteome</keyword>
<protein>
    <recommendedName>
        <fullName evidence="3">Hemagglutinin</fullName>
    </recommendedName>
</protein>
<gene>
    <name evidence="1" type="ORF">NLX89_21980</name>
</gene>
<evidence type="ECO:0000313" key="1">
    <source>
        <dbReference type="EMBL" id="MDT0135970.1"/>
    </source>
</evidence>
<dbReference type="GeneID" id="89492136"/>
<proteinExistence type="predicted"/>
<sequence length="60" mass="6866">MAYEIYAECPCCEVTADSINEIEEVFGFRIVQNGEKIPQSYCKICRGLRCSPDNKKCQKI</sequence>
<name>A0ABU2J4T8_9GAMM</name>
<reference evidence="1 2" key="1">
    <citation type="submission" date="2022-06" db="EMBL/GenBank/DDBJ databases">
        <title>Chromosome and plasmid sequencings of Enterobacteriales species co-exiting double carbapenemases.</title>
        <authorList>
            <person name="Fu Y."/>
        </authorList>
    </citation>
    <scope>NUCLEOTIDE SEQUENCE [LARGE SCALE GENOMIC DNA]</scope>
    <source>
        <strain evidence="1 2">21030615019</strain>
    </source>
</reference>
<accession>A0ABU2J4T8</accession>
<comment type="caution">
    <text evidence="1">The sequence shown here is derived from an EMBL/GenBank/DDBJ whole genome shotgun (WGS) entry which is preliminary data.</text>
</comment>
<dbReference type="EMBL" id="JANAVW010000004">
    <property type="protein sequence ID" value="MDT0135970.1"/>
    <property type="molecule type" value="Genomic_DNA"/>
</dbReference>
<evidence type="ECO:0000313" key="2">
    <source>
        <dbReference type="Proteomes" id="UP001252207"/>
    </source>
</evidence>
<organism evidence="1 2">
    <name type="scientific">Providencia huaxiensis</name>
    <dbReference type="NCBI Taxonomy" id="2027290"/>
    <lineage>
        <taxon>Bacteria</taxon>
        <taxon>Pseudomonadati</taxon>
        <taxon>Pseudomonadota</taxon>
        <taxon>Gammaproteobacteria</taxon>
        <taxon>Enterobacterales</taxon>
        <taxon>Morganellaceae</taxon>
        <taxon>Providencia</taxon>
    </lineage>
</organism>
<dbReference type="Proteomes" id="UP001252207">
    <property type="component" value="Unassembled WGS sequence"/>
</dbReference>
<evidence type="ECO:0008006" key="3">
    <source>
        <dbReference type="Google" id="ProtNLM"/>
    </source>
</evidence>
<dbReference type="RefSeq" id="WP_140172924.1">
    <property type="nucleotide sequence ID" value="NZ_CP145914.1"/>
</dbReference>